<organism evidence="12 13">
    <name type="scientific">Setaria viridis</name>
    <name type="common">Green bristlegrass</name>
    <name type="synonym">Setaria italica subsp. viridis</name>
    <dbReference type="NCBI Taxonomy" id="4556"/>
    <lineage>
        <taxon>Eukaryota</taxon>
        <taxon>Viridiplantae</taxon>
        <taxon>Streptophyta</taxon>
        <taxon>Embryophyta</taxon>
        <taxon>Tracheophyta</taxon>
        <taxon>Spermatophyta</taxon>
        <taxon>Magnoliopsida</taxon>
        <taxon>Liliopsida</taxon>
        <taxon>Poales</taxon>
        <taxon>Poaceae</taxon>
        <taxon>PACMAD clade</taxon>
        <taxon>Panicoideae</taxon>
        <taxon>Panicodae</taxon>
        <taxon>Paniceae</taxon>
        <taxon>Cenchrinae</taxon>
        <taxon>Setaria</taxon>
    </lineage>
</organism>
<evidence type="ECO:0000256" key="9">
    <source>
        <dbReference type="SAM" id="Phobius"/>
    </source>
</evidence>
<evidence type="ECO:0000256" key="5">
    <source>
        <dbReference type="ARBA" id="ARBA00022737"/>
    </source>
</evidence>
<name>A0A4U6UU59_SETVI</name>
<dbReference type="Proteomes" id="UP000298652">
    <property type="component" value="Chromosome 5"/>
</dbReference>
<feature type="domain" description="Leucine-rich repeat-containing N-terminal plant-type" evidence="11">
    <location>
        <begin position="28"/>
        <end position="71"/>
    </location>
</feature>
<feature type="chain" id="PRO_5020716945" description="Leucine-rich repeat-containing N-terminal plant-type domain-containing protein" evidence="10">
    <location>
        <begin position="27"/>
        <end position="272"/>
    </location>
</feature>
<dbReference type="PROSITE" id="PS51257">
    <property type="entry name" value="PROKAR_LIPOPROTEIN"/>
    <property type="match status" value="1"/>
</dbReference>
<sequence length="272" mass="29637">MPTRDYMMDFMVVWLLLLSSLSSCSGIASDIRCLQELKESVSDPTGALSSWKFSENGTEGNICQFAGVSCWNPSDSRVLSLCLRNMGLQGSFPRGIQNCSCMTSLDLSNNNLSGPLPGDISLQLRYIQDLNLSYNGFSGEIPPGIGNLTYLSSLSLQHNRFTGRIPEKIGKLAQLTTLNVADNSLSGPIPGSLQRFAPEYVAGNGGLCGAPLDRKCKRRFHVRIHIRLRRINNASSIGAAAGFIVGFVVAFYFPHWFVFCGGLRPYIVPVCG</sequence>
<evidence type="ECO:0000256" key="4">
    <source>
        <dbReference type="ARBA" id="ARBA00022729"/>
    </source>
</evidence>
<evidence type="ECO:0000256" key="2">
    <source>
        <dbReference type="ARBA" id="ARBA00022614"/>
    </source>
</evidence>
<evidence type="ECO:0000313" key="13">
    <source>
        <dbReference type="Proteomes" id="UP000298652"/>
    </source>
</evidence>
<evidence type="ECO:0000256" key="10">
    <source>
        <dbReference type="SAM" id="SignalP"/>
    </source>
</evidence>
<keyword evidence="13" id="KW-1185">Reference proteome</keyword>
<dbReference type="InterPro" id="IPR013210">
    <property type="entry name" value="LRR_N_plant-typ"/>
</dbReference>
<evidence type="ECO:0000256" key="3">
    <source>
        <dbReference type="ARBA" id="ARBA00022692"/>
    </source>
</evidence>
<dbReference type="GO" id="GO:0016020">
    <property type="term" value="C:membrane"/>
    <property type="evidence" value="ECO:0007669"/>
    <property type="project" value="UniProtKB-SubCell"/>
</dbReference>
<evidence type="ECO:0000313" key="12">
    <source>
        <dbReference type="EMBL" id="TKW18173.1"/>
    </source>
</evidence>
<dbReference type="AlphaFoldDB" id="A0A4U6UU59"/>
<keyword evidence="6 9" id="KW-1133">Transmembrane helix</keyword>
<keyword evidence="5" id="KW-0677">Repeat</keyword>
<dbReference type="OMA" id="HVRIHIR"/>
<dbReference type="Gene3D" id="3.80.10.10">
    <property type="entry name" value="Ribonuclease Inhibitor"/>
    <property type="match status" value="1"/>
</dbReference>
<feature type="signal peptide" evidence="10">
    <location>
        <begin position="1"/>
        <end position="26"/>
    </location>
</feature>
<dbReference type="Gramene" id="TKW18173">
    <property type="protein sequence ID" value="TKW18173"/>
    <property type="gene ID" value="SEVIR_5G415500v2"/>
</dbReference>
<evidence type="ECO:0000256" key="6">
    <source>
        <dbReference type="ARBA" id="ARBA00022989"/>
    </source>
</evidence>
<comment type="subcellular location">
    <subcellularLocation>
        <location evidence="1">Membrane</location>
        <topology evidence="1">Single-pass membrane protein</topology>
    </subcellularLocation>
</comment>
<evidence type="ECO:0000259" key="11">
    <source>
        <dbReference type="Pfam" id="PF08263"/>
    </source>
</evidence>
<keyword evidence="3 9" id="KW-0812">Transmembrane</keyword>
<dbReference type="InterPro" id="IPR001611">
    <property type="entry name" value="Leu-rich_rpt"/>
</dbReference>
<protein>
    <recommendedName>
        <fullName evidence="11">Leucine-rich repeat-containing N-terminal plant-type domain-containing protein</fullName>
    </recommendedName>
</protein>
<dbReference type="SUPFAM" id="SSF52058">
    <property type="entry name" value="L domain-like"/>
    <property type="match status" value="1"/>
</dbReference>
<dbReference type="EMBL" id="CM016556">
    <property type="protein sequence ID" value="TKW18173.1"/>
    <property type="molecule type" value="Genomic_DNA"/>
</dbReference>
<dbReference type="InterPro" id="IPR032675">
    <property type="entry name" value="LRR_dom_sf"/>
</dbReference>
<evidence type="ECO:0000256" key="7">
    <source>
        <dbReference type="ARBA" id="ARBA00023136"/>
    </source>
</evidence>
<gene>
    <name evidence="12" type="ORF">SEVIR_5G415500v2</name>
</gene>
<keyword evidence="4 10" id="KW-0732">Signal</keyword>
<dbReference type="Pfam" id="PF08263">
    <property type="entry name" value="LRRNT_2"/>
    <property type="match status" value="1"/>
</dbReference>
<keyword evidence="7 9" id="KW-0472">Membrane</keyword>
<feature type="transmembrane region" description="Helical" evidence="9">
    <location>
        <begin position="237"/>
        <end position="259"/>
    </location>
</feature>
<dbReference type="Pfam" id="PF00560">
    <property type="entry name" value="LRR_1"/>
    <property type="match status" value="4"/>
</dbReference>
<dbReference type="FunFam" id="3.80.10.10:FF:000275">
    <property type="entry name" value="Leucine-rich repeat receptor-like protein kinase"/>
    <property type="match status" value="1"/>
</dbReference>
<keyword evidence="8" id="KW-0325">Glycoprotein</keyword>
<dbReference type="PANTHER" id="PTHR48065">
    <property type="entry name" value="OS10G0469600 PROTEIN"/>
    <property type="match status" value="1"/>
</dbReference>
<keyword evidence="2" id="KW-0433">Leucine-rich repeat</keyword>
<dbReference type="PANTHER" id="PTHR48065:SF25">
    <property type="entry name" value="OS01G0891700 PROTEIN"/>
    <property type="match status" value="1"/>
</dbReference>
<evidence type="ECO:0000256" key="8">
    <source>
        <dbReference type="ARBA" id="ARBA00023180"/>
    </source>
</evidence>
<accession>A0A4U6UU59</accession>
<reference evidence="12" key="1">
    <citation type="submission" date="2019-03" db="EMBL/GenBank/DDBJ databases">
        <title>WGS assembly of Setaria viridis.</title>
        <authorList>
            <person name="Huang P."/>
            <person name="Jenkins J."/>
            <person name="Grimwood J."/>
            <person name="Barry K."/>
            <person name="Healey A."/>
            <person name="Mamidi S."/>
            <person name="Sreedasyam A."/>
            <person name="Shu S."/>
            <person name="Feldman M."/>
            <person name="Wu J."/>
            <person name="Yu Y."/>
            <person name="Chen C."/>
            <person name="Johnson J."/>
            <person name="Rokhsar D."/>
            <person name="Baxter I."/>
            <person name="Schmutz J."/>
            <person name="Brutnell T."/>
            <person name="Kellogg E."/>
        </authorList>
    </citation>
    <scope>NUCLEOTIDE SEQUENCE [LARGE SCALE GENOMIC DNA]</scope>
</reference>
<proteinExistence type="predicted"/>
<evidence type="ECO:0000256" key="1">
    <source>
        <dbReference type="ARBA" id="ARBA00004167"/>
    </source>
</evidence>